<dbReference type="PROSITE" id="PS50119">
    <property type="entry name" value="ZF_BBOX"/>
    <property type="match status" value="1"/>
</dbReference>
<protein>
    <recommendedName>
        <fullName evidence="13">Zinc finger protein CONSTANS-LIKE 16</fullName>
    </recommendedName>
</protein>
<evidence type="ECO:0000256" key="5">
    <source>
        <dbReference type="ARBA" id="ARBA00022833"/>
    </source>
</evidence>
<dbReference type="InterPro" id="IPR049808">
    <property type="entry name" value="CONSTANS-like_Bbox1"/>
</dbReference>
<evidence type="ECO:0000259" key="10">
    <source>
        <dbReference type="PROSITE" id="PS51017"/>
    </source>
</evidence>
<dbReference type="InterPro" id="IPR052453">
    <property type="entry name" value="CONSTANS-like_ZF"/>
</dbReference>
<name>A0AAQ3NTX0_VIGMU</name>
<reference evidence="11 12" key="1">
    <citation type="journal article" date="2023" name="Life. Sci Alliance">
        <title>Evolutionary insights into 3D genome organization and epigenetic landscape of Vigna mungo.</title>
        <authorList>
            <person name="Junaid A."/>
            <person name="Singh B."/>
            <person name="Bhatia S."/>
        </authorList>
    </citation>
    <scope>NUCLEOTIDE SEQUENCE [LARGE SCALE GENOMIC DNA]</scope>
    <source>
        <strain evidence="11">Urdbean</strain>
    </source>
</reference>
<comment type="similarity">
    <text evidence="2">Belongs to the CONSTANS family.</text>
</comment>
<dbReference type="PROSITE" id="PS51017">
    <property type="entry name" value="CCT"/>
    <property type="match status" value="1"/>
</dbReference>
<keyword evidence="3" id="KW-0479">Metal-binding</keyword>
<evidence type="ECO:0000259" key="9">
    <source>
        <dbReference type="PROSITE" id="PS50119"/>
    </source>
</evidence>
<dbReference type="InterPro" id="IPR010402">
    <property type="entry name" value="CCT_domain"/>
</dbReference>
<evidence type="ECO:0000256" key="2">
    <source>
        <dbReference type="ARBA" id="ARBA00010024"/>
    </source>
</evidence>
<proteinExistence type="inferred from homology"/>
<gene>
    <name evidence="11" type="ORF">V8G54_012273</name>
</gene>
<dbReference type="Proteomes" id="UP001374535">
    <property type="component" value="Chromosome 4"/>
</dbReference>
<dbReference type="InterPro" id="IPR000315">
    <property type="entry name" value="Znf_B-box"/>
</dbReference>
<dbReference type="AlphaFoldDB" id="A0AAQ3NTX0"/>
<sequence>AVLFAAKNQFLTVTDEMKEASALGARTARACESCLKVRARWYCAADDAFLCHGCDNMVHSANQLARRHERVKLQTASSKVNYSVTFNQNNKAAWHSGFTRKARTPRHNSKHVSVQLQGQQKKIHEEGGEEEEVFFNNTISLPLVPELGSEEALHNYESEEQILCRVPVFDAELCSVYNEVKEEVLAGEEVFDLDNFSSELLPSDMDLAEFAADVESLLGNGADEDSSEHVKGSELLLDCKEEDEEMDACVDAVGAKGTMVKVKDEEELDSDTPCHLDSIILDMNSEAFNWNDIVESESLAQEQEEEASTVGTDKKDMFLRLNYEDVISAWASQGSPWTTGTPPNFNSDDCWPDFLGSNGGNVQCCYGEMKSLRGHADGGREARVSRYREKRRTRLFAKKIRYEVRKLNAEKRPRMKGRFVKRTSTALPA</sequence>
<evidence type="ECO:0000313" key="11">
    <source>
        <dbReference type="EMBL" id="WVZ14707.1"/>
    </source>
</evidence>
<dbReference type="GO" id="GO:0006355">
    <property type="term" value="P:regulation of DNA-templated transcription"/>
    <property type="evidence" value="ECO:0007669"/>
    <property type="project" value="TreeGrafter"/>
</dbReference>
<dbReference type="PANTHER" id="PTHR31874">
    <property type="entry name" value="CCT MOTIF FAMILY PROTEIN, EXPRESSED"/>
    <property type="match status" value="1"/>
</dbReference>
<dbReference type="GO" id="GO:0008270">
    <property type="term" value="F:zinc ion binding"/>
    <property type="evidence" value="ECO:0007669"/>
    <property type="project" value="UniProtKB-KW"/>
</dbReference>
<keyword evidence="12" id="KW-1185">Reference proteome</keyword>
<evidence type="ECO:0000256" key="3">
    <source>
        <dbReference type="ARBA" id="ARBA00022723"/>
    </source>
</evidence>
<feature type="non-terminal residue" evidence="11">
    <location>
        <position position="1"/>
    </location>
</feature>
<evidence type="ECO:0008006" key="13">
    <source>
        <dbReference type="Google" id="ProtNLM"/>
    </source>
</evidence>
<organism evidence="11 12">
    <name type="scientific">Vigna mungo</name>
    <name type="common">Black gram</name>
    <name type="synonym">Phaseolus mungo</name>
    <dbReference type="NCBI Taxonomy" id="3915"/>
    <lineage>
        <taxon>Eukaryota</taxon>
        <taxon>Viridiplantae</taxon>
        <taxon>Streptophyta</taxon>
        <taxon>Embryophyta</taxon>
        <taxon>Tracheophyta</taxon>
        <taxon>Spermatophyta</taxon>
        <taxon>Magnoliopsida</taxon>
        <taxon>eudicotyledons</taxon>
        <taxon>Gunneridae</taxon>
        <taxon>Pentapetalae</taxon>
        <taxon>rosids</taxon>
        <taxon>fabids</taxon>
        <taxon>Fabales</taxon>
        <taxon>Fabaceae</taxon>
        <taxon>Papilionoideae</taxon>
        <taxon>50 kb inversion clade</taxon>
        <taxon>NPAAA clade</taxon>
        <taxon>indigoferoid/millettioid clade</taxon>
        <taxon>Phaseoleae</taxon>
        <taxon>Vigna</taxon>
    </lineage>
</organism>
<evidence type="ECO:0000256" key="8">
    <source>
        <dbReference type="PROSITE-ProRule" id="PRU00357"/>
    </source>
</evidence>
<keyword evidence="4 7" id="KW-0863">Zinc-finger</keyword>
<evidence type="ECO:0000313" key="12">
    <source>
        <dbReference type="Proteomes" id="UP001374535"/>
    </source>
</evidence>
<feature type="domain" description="CCT" evidence="10">
    <location>
        <begin position="380"/>
        <end position="422"/>
    </location>
</feature>
<dbReference type="GO" id="GO:0005634">
    <property type="term" value="C:nucleus"/>
    <property type="evidence" value="ECO:0007669"/>
    <property type="project" value="UniProtKB-SubCell"/>
</dbReference>
<evidence type="ECO:0000256" key="4">
    <source>
        <dbReference type="ARBA" id="ARBA00022771"/>
    </source>
</evidence>
<feature type="domain" description="B box-type" evidence="9">
    <location>
        <begin position="26"/>
        <end position="73"/>
    </location>
</feature>
<evidence type="ECO:0000256" key="7">
    <source>
        <dbReference type="PROSITE-ProRule" id="PRU00024"/>
    </source>
</evidence>
<dbReference type="EMBL" id="CP144697">
    <property type="protein sequence ID" value="WVZ14707.1"/>
    <property type="molecule type" value="Genomic_DNA"/>
</dbReference>
<dbReference type="Pfam" id="PF06203">
    <property type="entry name" value="CCT"/>
    <property type="match status" value="1"/>
</dbReference>
<keyword evidence="5" id="KW-0862">Zinc</keyword>
<keyword evidence="6 8" id="KW-0539">Nucleus</keyword>
<evidence type="ECO:0000256" key="6">
    <source>
        <dbReference type="ARBA" id="ARBA00023242"/>
    </source>
</evidence>
<comment type="subcellular location">
    <subcellularLocation>
        <location evidence="1 8">Nucleus</location>
    </subcellularLocation>
</comment>
<accession>A0AAQ3NTX0</accession>
<dbReference type="PANTHER" id="PTHR31874:SF55">
    <property type="entry name" value="ZINC FINGER PROTEIN CONSTANS-LIKE 7"/>
    <property type="match status" value="1"/>
</dbReference>
<dbReference type="CDD" id="cd19821">
    <property type="entry name" value="Bbox1_BBX-like"/>
    <property type="match status" value="1"/>
</dbReference>
<evidence type="ECO:0000256" key="1">
    <source>
        <dbReference type="ARBA" id="ARBA00004123"/>
    </source>
</evidence>
<dbReference type="SMART" id="SM00336">
    <property type="entry name" value="BBOX"/>
    <property type="match status" value="1"/>
</dbReference>